<protein>
    <submittedName>
        <fullName evidence="1">Uncharacterized protein</fullName>
    </submittedName>
</protein>
<reference evidence="1" key="1">
    <citation type="journal article" date="2013" name="Environ. Microbiol.">
        <title>Microbiota from the distal guts of lean and obese adolescents exhibit partial functional redundancy besides clear differences in community structure.</title>
        <authorList>
            <person name="Ferrer M."/>
            <person name="Ruiz A."/>
            <person name="Lanza F."/>
            <person name="Haange S.B."/>
            <person name="Oberbach A."/>
            <person name="Till H."/>
            <person name="Bargiela R."/>
            <person name="Campoy C."/>
            <person name="Segura M.T."/>
            <person name="Richter M."/>
            <person name="von Bergen M."/>
            <person name="Seifert J."/>
            <person name="Suarez A."/>
        </authorList>
    </citation>
    <scope>NUCLEOTIDE SEQUENCE</scope>
</reference>
<proteinExistence type="predicted"/>
<accession>K1U3T8</accession>
<sequence length="64" mass="7308">MARTVTRPKITVQAVYSGGTDMQELFVSLLVNAVRNGKTSVRTFEIVKDTEYNEDRNQREEADE</sequence>
<gene>
    <name evidence="1" type="ORF">LEA_05670</name>
</gene>
<dbReference type="EMBL" id="AJWY01003696">
    <property type="protein sequence ID" value="EKC74549.1"/>
    <property type="molecule type" value="Genomic_DNA"/>
</dbReference>
<organism evidence="1">
    <name type="scientific">human gut metagenome</name>
    <dbReference type="NCBI Taxonomy" id="408170"/>
    <lineage>
        <taxon>unclassified sequences</taxon>
        <taxon>metagenomes</taxon>
        <taxon>organismal metagenomes</taxon>
    </lineage>
</organism>
<dbReference type="AlphaFoldDB" id="K1U3T8"/>
<name>K1U3T8_9ZZZZ</name>
<comment type="caution">
    <text evidence="1">The sequence shown here is derived from an EMBL/GenBank/DDBJ whole genome shotgun (WGS) entry which is preliminary data.</text>
</comment>
<evidence type="ECO:0000313" key="1">
    <source>
        <dbReference type="EMBL" id="EKC74549.1"/>
    </source>
</evidence>